<evidence type="ECO:0000313" key="1">
    <source>
        <dbReference type="EMBL" id="CAE8678976.1"/>
    </source>
</evidence>
<reference evidence="1" key="1">
    <citation type="submission" date="2021-02" db="EMBL/GenBank/DDBJ databases">
        <authorList>
            <person name="Dougan E. K."/>
            <person name="Rhodes N."/>
            <person name="Thang M."/>
            <person name="Chan C."/>
        </authorList>
    </citation>
    <scope>NUCLEOTIDE SEQUENCE</scope>
</reference>
<name>A0A813JIF8_POLGL</name>
<dbReference type="AlphaFoldDB" id="A0A813JIF8"/>
<accession>A0A813JIF8</accession>
<organism evidence="1 2">
    <name type="scientific">Polarella glacialis</name>
    <name type="common">Dinoflagellate</name>
    <dbReference type="NCBI Taxonomy" id="89957"/>
    <lineage>
        <taxon>Eukaryota</taxon>
        <taxon>Sar</taxon>
        <taxon>Alveolata</taxon>
        <taxon>Dinophyceae</taxon>
        <taxon>Suessiales</taxon>
        <taxon>Suessiaceae</taxon>
        <taxon>Polarella</taxon>
    </lineage>
</organism>
<dbReference type="EMBL" id="CAJNNW010025728">
    <property type="protein sequence ID" value="CAE8678976.1"/>
    <property type="molecule type" value="Genomic_DNA"/>
</dbReference>
<comment type="caution">
    <text evidence="1">The sequence shown here is derived from an EMBL/GenBank/DDBJ whole genome shotgun (WGS) entry which is preliminary data.</text>
</comment>
<proteinExistence type="predicted"/>
<sequence length="107" mass="11871">MSRSACNNHIQRWQILIYCEKLFLSSFFFLDPVAPELGSVMAAPLTRSTGRWKQRLGQLSRCLCSSEQGPIASEGFYSLSASDIDGNLLQFSRLRGRAVLIGNVASK</sequence>
<evidence type="ECO:0000313" key="2">
    <source>
        <dbReference type="Proteomes" id="UP000626109"/>
    </source>
</evidence>
<dbReference type="Proteomes" id="UP000626109">
    <property type="component" value="Unassembled WGS sequence"/>
</dbReference>
<protein>
    <submittedName>
        <fullName evidence="1">Uncharacterized protein</fullName>
    </submittedName>
</protein>
<gene>
    <name evidence="1" type="ORF">PGLA2088_LOCUS21113</name>
</gene>